<feature type="non-terminal residue" evidence="2">
    <location>
        <position position="78"/>
    </location>
</feature>
<keyword evidence="1" id="KW-0472">Membrane</keyword>
<evidence type="ECO:0000256" key="1">
    <source>
        <dbReference type="SAM" id="Phobius"/>
    </source>
</evidence>
<organism evidence="2">
    <name type="scientific">marine sediment metagenome</name>
    <dbReference type="NCBI Taxonomy" id="412755"/>
    <lineage>
        <taxon>unclassified sequences</taxon>
        <taxon>metagenomes</taxon>
        <taxon>ecological metagenomes</taxon>
    </lineage>
</organism>
<dbReference type="EMBL" id="BARU01004859">
    <property type="protein sequence ID" value="GAH24343.1"/>
    <property type="molecule type" value="Genomic_DNA"/>
</dbReference>
<keyword evidence="1" id="KW-0812">Transmembrane</keyword>
<accession>X1FU89</accession>
<keyword evidence="1" id="KW-1133">Transmembrane helix</keyword>
<name>X1FU89_9ZZZZ</name>
<protein>
    <recommendedName>
        <fullName evidence="3">NADH-Ubiquinone oxidoreductase (complex I) chain 5 N-terminal domain-containing protein</fullName>
    </recommendedName>
</protein>
<dbReference type="AlphaFoldDB" id="X1FU89"/>
<proteinExistence type="predicted"/>
<feature type="transmembrane region" description="Helical" evidence="1">
    <location>
        <begin position="29"/>
        <end position="48"/>
    </location>
</feature>
<evidence type="ECO:0008006" key="3">
    <source>
        <dbReference type="Google" id="ProtNLM"/>
    </source>
</evidence>
<evidence type="ECO:0000313" key="2">
    <source>
        <dbReference type="EMBL" id="GAH24343.1"/>
    </source>
</evidence>
<gene>
    <name evidence="2" type="ORF">S03H2_09512</name>
</gene>
<comment type="caution">
    <text evidence="2">The sequence shown here is derived from an EMBL/GenBank/DDBJ whole genome shotgun (WGS) entry which is preliminary data.</text>
</comment>
<reference evidence="2" key="1">
    <citation type="journal article" date="2014" name="Front. Microbiol.">
        <title>High frequency of phylogenetically diverse reductive dehalogenase-homologous genes in deep subseafloor sedimentary metagenomes.</title>
        <authorList>
            <person name="Kawai M."/>
            <person name="Futagami T."/>
            <person name="Toyoda A."/>
            <person name="Takaki Y."/>
            <person name="Nishi S."/>
            <person name="Hori S."/>
            <person name="Arai W."/>
            <person name="Tsubouchi T."/>
            <person name="Morono Y."/>
            <person name="Uchiyama I."/>
            <person name="Ito T."/>
            <person name="Fujiyama A."/>
            <person name="Inagaki F."/>
            <person name="Takami H."/>
        </authorList>
    </citation>
    <scope>NUCLEOTIDE SEQUENCE</scope>
    <source>
        <strain evidence="2">Expedition CK06-06</strain>
    </source>
</reference>
<sequence>MQLITILVVSFLGAGMVYLAGKISGKTRNILAILISLATVILISLTYNQKIYTSFYSLPFLNLSLTLRIDALSWFFAI</sequence>